<evidence type="ECO:0000256" key="1">
    <source>
        <dbReference type="ARBA" id="ARBA00022729"/>
    </source>
</evidence>
<dbReference type="SUPFAM" id="SSF48452">
    <property type="entry name" value="TPR-like"/>
    <property type="match status" value="1"/>
</dbReference>
<proteinExistence type="predicted"/>
<dbReference type="InterPro" id="IPR011990">
    <property type="entry name" value="TPR-like_helical_dom_sf"/>
</dbReference>
<dbReference type="InterPro" id="IPR028994">
    <property type="entry name" value="Integrin_alpha_N"/>
</dbReference>
<dbReference type="AlphaFoldDB" id="A0A518BKZ7"/>
<evidence type="ECO:0008006" key="4">
    <source>
        <dbReference type="Google" id="ProtNLM"/>
    </source>
</evidence>
<gene>
    <name evidence="2" type="ORF">Pla133_27110</name>
</gene>
<dbReference type="Proteomes" id="UP000316921">
    <property type="component" value="Chromosome"/>
</dbReference>
<dbReference type="Gene3D" id="1.25.40.10">
    <property type="entry name" value="Tetratricopeptide repeat domain"/>
    <property type="match status" value="1"/>
</dbReference>
<sequence>MGVEVMGNHHSTRSSLRPFAGIVVPLLLLGASANLASCGKTEPQPKVGDPTGAVLTARERAAALFAEERLREAREALEPLVTLERPDPTDLLRAGILDLELGGSFTAGREELTARALESLELVTALLPEDPAAFYVLGQYYYDFDFELAEPYARRAYELAPDDPPTAILYGKLLTDLAYDMEPAQADATLAEAEQVFERLLDQGVEFLGSWTLIALSNYANLLLELERIDDSANARDRARTLEDRGLTRPSTTQIRRGDLGALLFPQPQGSVARPRNDLEPGTAAAASFPAGLRSLRALTLSERAHPISIADVDENLTPDRDYEGRPAGTVQVDAHLDPQQLVGDDGRALWLMRPSEDGAWRGSVIVPAEGDGEIEAWEAIDLGEDRGERELFEGLSQGRPYAKGLPGSRDGVQRSDLELAVARAGVVELWQWSAPAASYSPRLEPIASYPGRCESLVTCDVDHDGDLDLILAGDFGARLLRNDGAEGSGGFTDATQQLGLHASAKFTWVIPEDFDSDADVDLLFGGPAGAFLASSDRSERWSDASAKLPASASWARAPLVADFDADGFCDLWLPTSGKLFVNSYGERFISGDAPAFPAPADARPQAVDIDLDGAWDVVWTDAKGLLQGELALAFDRRAALDPIQVGTGHFVISDLDRDCNHEVASAGGEQIVRLAGCQGVQVGFKGVKDNPRGVGGILHVRAGDLYTRRYLRGEPVLVGAGERETLDVVRMVWPNGVIQSELDVGLCGRRVLEQIEGLIGSCPFLYTWNGTTYEFVTDVIGITPLGLPMAPGQLVPPDHDEYVLVRGEQLVPKDGFLELQFTEELREVTYLDQAELIAVDHPVGTEVFPDERFTFPPFPTPHTHTVERLALPIRAVDDRGNDWTASLAAQDMDLAKPFVPHRGQFMGLAAPHALELEFDPADLEGAEGLRLLMCGWLYWTDASVNVAAARHPGYEFIPPILQVPDGQGGWRDAGPPIGFPAGKTKTMVVDVAGILDPADPRIRIFSTLRLYWDAIRLATCGDDTERVETRIAASSAKLWERGFSCPIYLDGDERLEWFEWDNTECTPRWNQHPGDYTRFGDVLPLVESVDDMFVILGAGDALTLRFDAAKLPELREGWRRDYLLFLDGWAKDRDPNTYEALYVEPLPFHAMSGYPYGADEHFPDSPAHREYQRTWNTRPAKRWIEPLASPSLRR</sequence>
<dbReference type="SUPFAM" id="SSF69318">
    <property type="entry name" value="Integrin alpha N-terminal domain"/>
    <property type="match status" value="1"/>
</dbReference>
<protein>
    <recommendedName>
        <fullName evidence="4">FG-GAP repeat protein</fullName>
    </recommendedName>
</protein>
<dbReference type="InterPro" id="IPR013517">
    <property type="entry name" value="FG-GAP"/>
</dbReference>
<dbReference type="Pfam" id="PF13517">
    <property type="entry name" value="FG-GAP_3"/>
    <property type="match status" value="1"/>
</dbReference>
<accession>A0A518BKZ7</accession>
<evidence type="ECO:0000313" key="2">
    <source>
        <dbReference type="EMBL" id="QDU67623.1"/>
    </source>
</evidence>
<name>A0A518BKZ7_9BACT</name>
<keyword evidence="3" id="KW-1185">Reference proteome</keyword>
<keyword evidence="1" id="KW-0732">Signal</keyword>
<evidence type="ECO:0000313" key="3">
    <source>
        <dbReference type="Proteomes" id="UP000316921"/>
    </source>
</evidence>
<organism evidence="2 3">
    <name type="scientific">Engelhardtia mirabilis</name>
    <dbReference type="NCBI Taxonomy" id="2528011"/>
    <lineage>
        <taxon>Bacteria</taxon>
        <taxon>Pseudomonadati</taxon>
        <taxon>Planctomycetota</taxon>
        <taxon>Planctomycetia</taxon>
        <taxon>Planctomycetia incertae sedis</taxon>
        <taxon>Engelhardtia</taxon>
    </lineage>
</organism>
<reference evidence="2 3" key="1">
    <citation type="submission" date="2019-02" db="EMBL/GenBank/DDBJ databases">
        <title>Deep-cultivation of Planctomycetes and their phenomic and genomic characterization uncovers novel biology.</title>
        <authorList>
            <person name="Wiegand S."/>
            <person name="Jogler M."/>
            <person name="Boedeker C."/>
            <person name="Pinto D."/>
            <person name="Vollmers J."/>
            <person name="Rivas-Marin E."/>
            <person name="Kohn T."/>
            <person name="Peeters S.H."/>
            <person name="Heuer A."/>
            <person name="Rast P."/>
            <person name="Oberbeckmann S."/>
            <person name="Bunk B."/>
            <person name="Jeske O."/>
            <person name="Meyerdierks A."/>
            <person name="Storesund J.E."/>
            <person name="Kallscheuer N."/>
            <person name="Luecker S."/>
            <person name="Lage O.M."/>
            <person name="Pohl T."/>
            <person name="Merkel B.J."/>
            <person name="Hornburger P."/>
            <person name="Mueller R.-W."/>
            <person name="Bruemmer F."/>
            <person name="Labrenz M."/>
            <person name="Spormann A.M."/>
            <person name="Op den Camp H."/>
            <person name="Overmann J."/>
            <person name="Amann R."/>
            <person name="Jetten M.S.M."/>
            <person name="Mascher T."/>
            <person name="Medema M.H."/>
            <person name="Devos D.P."/>
            <person name="Kaster A.-K."/>
            <person name="Ovreas L."/>
            <person name="Rohde M."/>
            <person name="Galperin M.Y."/>
            <person name="Jogler C."/>
        </authorList>
    </citation>
    <scope>NUCLEOTIDE SEQUENCE [LARGE SCALE GENOMIC DNA]</scope>
    <source>
        <strain evidence="2 3">Pla133</strain>
    </source>
</reference>
<dbReference type="EMBL" id="CP036287">
    <property type="protein sequence ID" value="QDU67623.1"/>
    <property type="molecule type" value="Genomic_DNA"/>
</dbReference>
<dbReference type="KEGG" id="pbap:Pla133_27110"/>
<dbReference type="RefSeq" id="WP_145065950.1">
    <property type="nucleotide sequence ID" value="NZ_CP036287.1"/>
</dbReference>